<dbReference type="EMBL" id="CAJVPQ010003765">
    <property type="protein sequence ID" value="CAG8636856.1"/>
    <property type="molecule type" value="Genomic_DNA"/>
</dbReference>
<evidence type="ECO:0000313" key="1">
    <source>
        <dbReference type="EMBL" id="CAG8636856.1"/>
    </source>
</evidence>
<evidence type="ECO:0000313" key="2">
    <source>
        <dbReference type="Proteomes" id="UP000789570"/>
    </source>
</evidence>
<organism evidence="1 2">
    <name type="scientific">Funneliformis caledonium</name>
    <dbReference type="NCBI Taxonomy" id="1117310"/>
    <lineage>
        <taxon>Eukaryota</taxon>
        <taxon>Fungi</taxon>
        <taxon>Fungi incertae sedis</taxon>
        <taxon>Mucoromycota</taxon>
        <taxon>Glomeromycotina</taxon>
        <taxon>Glomeromycetes</taxon>
        <taxon>Glomerales</taxon>
        <taxon>Glomeraceae</taxon>
        <taxon>Funneliformis</taxon>
    </lineage>
</organism>
<reference evidence="1" key="1">
    <citation type="submission" date="2021-06" db="EMBL/GenBank/DDBJ databases">
        <authorList>
            <person name="Kallberg Y."/>
            <person name="Tangrot J."/>
            <person name="Rosling A."/>
        </authorList>
    </citation>
    <scope>NUCLEOTIDE SEQUENCE</scope>
    <source>
        <strain evidence="1">UK204</strain>
    </source>
</reference>
<dbReference type="Proteomes" id="UP000789570">
    <property type="component" value="Unassembled WGS sequence"/>
</dbReference>
<dbReference type="AlphaFoldDB" id="A0A9N9GV81"/>
<accession>A0A9N9GV81</accession>
<keyword evidence="2" id="KW-1185">Reference proteome</keyword>
<gene>
    <name evidence="1" type="ORF">FCALED_LOCUS10360</name>
</gene>
<proteinExistence type="predicted"/>
<comment type="caution">
    <text evidence="1">The sequence shown here is derived from an EMBL/GenBank/DDBJ whole genome shotgun (WGS) entry which is preliminary data.</text>
</comment>
<sequence>MLYIKSAKKTRDEVDNESSIFSDNSSEHIKNTNTESVALIESISYDNILENIDNTESVASIENISYDNISEYIDNTEIVILSESVLNNNILKYIDNIKEEQKTESSNSLILPEMLINK</sequence>
<protein>
    <submittedName>
        <fullName evidence="1">14995_t:CDS:1</fullName>
    </submittedName>
</protein>
<name>A0A9N9GV81_9GLOM</name>